<comment type="caution">
    <text evidence="1">The sequence shown here is derived from an EMBL/GenBank/DDBJ whole genome shotgun (WGS) entry which is preliminary data.</text>
</comment>
<gene>
    <name evidence="1" type="ORF">ALP84_00336</name>
</gene>
<reference evidence="1 2" key="1">
    <citation type="submission" date="2018-08" db="EMBL/GenBank/DDBJ databases">
        <title>Recombination of ecologically and evolutionarily significant loci maintains genetic cohesion in the Pseudomonas syringae species complex.</title>
        <authorList>
            <person name="Dillon M."/>
            <person name="Thakur S."/>
            <person name="Almeida R.N.D."/>
            <person name="Weir B.S."/>
            <person name="Guttman D.S."/>
        </authorList>
    </citation>
    <scope>NUCLEOTIDE SEQUENCE [LARGE SCALE GENOMIC DNA]</scope>
    <source>
        <strain evidence="1 2">ICMP 6917</strain>
    </source>
</reference>
<evidence type="ECO:0000313" key="2">
    <source>
        <dbReference type="Proteomes" id="UP000278332"/>
    </source>
</evidence>
<dbReference type="EMBL" id="RBRY01000105">
    <property type="protein sequence ID" value="RMR55588.1"/>
    <property type="molecule type" value="Genomic_DNA"/>
</dbReference>
<accession>A0A3M4VUT1</accession>
<dbReference type="AlphaFoldDB" id="A0A3M4VUT1"/>
<sequence>MALSNVTQTTSIGGDSRDTLLNWLKENPKTHGWDAVVVYNRGRANALLIQQYIKKLTAENYLAPIDGQIEGAGEKLKFFGIQLGLPRLSFENADIEHSTARVTQAITAGLAILQSEPAGGYKTVHSIMRPNGATGPTLWMDVDLLSAPGDVTKAGEVQIDLTKMTSLDTDLFSDKASAIHAKDFFIKRFKENPELQVYTLGALDKSADSTLAPQNFVVRTQPAPGATSRAAPNYGDGAVVLLVTLKNGTDGRTPTVNGDFRYLIPNDENGTRYSSAVLISNNVLFSKLITNHLNSVLPGKTLTPKTPTDGQGKPGHIYLEYTQGAITKPDYTFVCNGYYSNYIVTASTPLITIPLAGATFKAGHDAIDFSWVNKTFPISMHYHNTRGELSDTHSDETVTIQTNLNLASTLSIYPDTGVIHFEQEDVVDEQIEIDMPRNHYAQNLDRYMNDLRNVIKDNLFEFTKSLTLPDINTFLLRNLLFPDNNLMVLTDAHVPGDLAVFGNVSPSLTSFVIEPEQAVLNPGSTRTFRVEPAATVTWSVQGLPGDSHPVGSINDQGVYTAPTAQELEGRETQQVIITATGTTTRGMEASSSTLVSIITQTITLNPVFSVTEPEGSLQFTVAIADERPLQWAMKDPGQGGRLEPETGLTTTYTASPLQVSGMFTLETIQVTDDQANMGQAHVLVLNRALGGQVDVDFAQAASGKAQLRFLKQYGADLTPVPPEKLTWTLLAGTGSVDASGLYTEPQYQVTGFALITCAFAREPDFEGAPIPVDYGYTAIALPLPQYSGKAMKYP</sequence>
<protein>
    <submittedName>
        <fullName evidence="1">Uncharacterized protein</fullName>
    </submittedName>
</protein>
<dbReference type="RefSeq" id="WP_095066955.1">
    <property type="nucleotide sequence ID" value="NZ_BLVX01000003.1"/>
</dbReference>
<evidence type="ECO:0000313" key="1">
    <source>
        <dbReference type="EMBL" id="RMR55588.1"/>
    </source>
</evidence>
<proteinExistence type="predicted"/>
<dbReference type="Proteomes" id="UP000278332">
    <property type="component" value="Unassembled WGS sequence"/>
</dbReference>
<organism evidence="1 2">
    <name type="scientific">Pseudomonas cichorii</name>
    <dbReference type="NCBI Taxonomy" id="36746"/>
    <lineage>
        <taxon>Bacteria</taxon>
        <taxon>Pseudomonadati</taxon>
        <taxon>Pseudomonadota</taxon>
        <taxon>Gammaproteobacteria</taxon>
        <taxon>Pseudomonadales</taxon>
        <taxon>Pseudomonadaceae</taxon>
        <taxon>Pseudomonas</taxon>
    </lineage>
</organism>
<name>A0A3M4VUT1_PSECI</name>